<reference evidence="2 3" key="1">
    <citation type="submission" date="2019-11" db="EMBL/GenBank/DDBJ databases">
        <title>Strigops habroptila (kakapo) genome, bStrHab1, primary haplotype, v2.</title>
        <authorList>
            <person name="Jarvis E.D."/>
            <person name="Howard J."/>
            <person name="Rhie A."/>
            <person name="Phillippy A."/>
            <person name="Korlach J."/>
            <person name="Digby A."/>
            <person name="Iorns D."/>
            <person name="Eason D."/>
            <person name="Robertson B."/>
            <person name="Raemaekers T."/>
            <person name="Howe K."/>
            <person name="Lewin H."/>
            <person name="Damas J."/>
            <person name="Hastie A."/>
            <person name="Tracey A."/>
            <person name="Chow W."/>
            <person name="Fedrigo O."/>
        </authorList>
    </citation>
    <scope>NUCLEOTIDE SEQUENCE [LARGE SCALE GENOMIC DNA]</scope>
</reference>
<feature type="compositionally biased region" description="Basic and acidic residues" evidence="1">
    <location>
        <begin position="64"/>
        <end position="75"/>
    </location>
</feature>
<dbReference type="KEGG" id="shab:115616856"/>
<organism evidence="2 3">
    <name type="scientific">Strigops habroptila</name>
    <name type="common">Kakapo</name>
    <dbReference type="NCBI Taxonomy" id="2489341"/>
    <lineage>
        <taxon>Eukaryota</taxon>
        <taxon>Metazoa</taxon>
        <taxon>Chordata</taxon>
        <taxon>Craniata</taxon>
        <taxon>Vertebrata</taxon>
        <taxon>Euteleostomi</taxon>
        <taxon>Archelosauria</taxon>
        <taxon>Archosauria</taxon>
        <taxon>Dinosauria</taxon>
        <taxon>Saurischia</taxon>
        <taxon>Theropoda</taxon>
        <taxon>Coelurosauria</taxon>
        <taxon>Aves</taxon>
        <taxon>Neognathae</taxon>
        <taxon>Neoaves</taxon>
        <taxon>Telluraves</taxon>
        <taxon>Australaves</taxon>
        <taxon>Psittaciformes</taxon>
        <taxon>Psittacidae</taxon>
        <taxon>Strigops</taxon>
    </lineage>
</organism>
<accession>A0A672TPL8</accession>
<dbReference type="GeneTree" id="ENSGT00940000165232"/>
<feature type="region of interest" description="Disordered" evidence="1">
    <location>
        <begin position="1"/>
        <end position="108"/>
    </location>
</feature>
<dbReference type="GO" id="GO:0003735">
    <property type="term" value="F:structural constituent of ribosome"/>
    <property type="evidence" value="ECO:0007669"/>
    <property type="project" value="InterPro"/>
</dbReference>
<dbReference type="Pfam" id="PF09776">
    <property type="entry name" value="Mitoc_L55"/>
    <property type="match status" value="1"/>
</dbReference>
<gene>
    <name evidence="2" type="primary">MRPL55</name>
</gene>
<reference evidence="2" key="2">
    <citation type="submission" date="2025-08" db="UniProtKB">
        <authorList>
            <consortium name="Ensembl"/>
        </authorList>
    </citation>
    <scope>IDENTIFICATION</scope>
</reference>
<dbReference type="AlphaFoldDB" id="A0A672TPL8"/>
<dbReference type="InterPro" id="IPR044884">
    <property type="entry name" value="Ribosomal_mL55_sf"/>
</dbReference>
<dbReference type="Ensembl" id="ENSSHBT00005004816.1">
    <property type="protein sequence ID" value="ENSSHBP00005003978.1"/>
    <property type="gene ID" value="ENSSHBG00005003555.1"/>
</dbReference>
<dbReference type="PANTHER" id="PTHR34095:SF1">
    <property type="entry name" value="LARGE RIBOSOMAL SUBUNIT PROTEIN ML55"/>
    <property type="match status" value="1"/>
</dbReference>
<dbReference type="Proteomes" id="UP000472266">
    <property type="component" value="Chromosome 1"/>
</dbReference>
<dbReference type="CTD" id="128308"/>
<sequence>MGELSVHQLAGLSLPLSQGRPWRDPHPSARRAQPCLTAPGLCPQGPTPPLTRRPRDGSAQPPPDHGDAAQRERRGPPRQPPPCALTSGGGGPRARPRELRVPQGVPGGSAPPALAATVLCAGSALTPWSKMAAATRALSALRLDTIPRLPPVLALSSRSNSNRTSISHLHRQLYGRLYPVLLVKADGSTVRLRYKEPKRILMLPLDSNTLPEAERKARLRRQFPSKPKAGPEDTFEGIDLGTYERFWKK</sequence>
<dbReference type="Gene3D" id="6.20.130.20">
    <property type="entry name" value="Mitochondrial ribosomal protein L55"/>
    <property type="match status" value="1"/>
</dbReference>
<dbReference type="RefSeq" id="XP_030362500.1">
    <property type="nucleotide sequence ID" value="XM_030506640.1"/>
</dbReference>
<dbReference type="GO" id="GO:0005762">
    <property type="term" value="C:mitochondrial large ribosomal subunit"/>
    <property type="evidence" value="ECO:0007669"/>
    <property type="project" value="InterPro"/>
</dbReference>
<evidence type="ECO:0000313" key="3">
    <source>
        <dbReference type="Proteomes" id="UP000472266"/>
    </source>
</evidence>
<keyword evidence="3" id="KW-1185">Reference proteome</keyword>
<dbReference type="OrthoDB" id="9986315at2759"/>
<dbReference type="GeneID" id="115616856"/>
<dbReference type="InParanoid" id="A0A672TPL8"/>
<dbReference type="InterPro" id="IPR018615">
    <property type="entry name" value="Ribosomal_mL55"/>
</dbReference>
<evidence type="ECO:0000313" key="2">
    <source>
        <dbReference type="Ensembl" id="ENSSHBP00005003978.1"/>
    </source>
</evidence>
<name>A0A672TPL8_STRHB</name>
<dbReference type="GO" id="GO:0006412">
    <property type="term" value="P:translation"/>
    <property type="evidence" value="ECO:0007669"/>
    <property type="project" value="TreeGrafter"/>
</dbReference>
<protein>
    <submittedName>
        <fullName evidence="2">Mitochondrial ribosomal protein L55</fullName>
    </submittedName>
</protein>
<proteinExistence type="predicted"/>
<dbReference type="PANTHER" id="PTHR34095">
    <property type="entry name" value="39S RIBOSOMAL PROTEIN L55, MITOCHONDRIAL"/>
    <property type="match status" value="1"/>
</dbReference>
<reference evidence="2" key="3">
    <citation type="submission" date="2025-09" db="UniProtKB">
        <authorList>
            <consortium name="Ensembl"/>
        </authorList>
    </citation>
    <scope>IDENTIFICATION</scope>
</reference>
<evidence type="ECO:0000256" key="1">
    <source>
        <dbReference type="SAM" id="MobiDB-lite"/>
    </source>
</evidence>